<name>A0A1G6KQ11_9GAMM</name>
<proteinExistence type="predicted"/>
<reference evidence="3" key="1">
    <citation type="submission" date="2016-09" db="EMBL/GenBank/DDBJ databases">
        <authorList>
            <person name="Varghese N."/>
            <person name="Submissions S."/>
        </authorList>
    </citation>
    <scope>NUCLEOTIDE SEQUENCE [LARGE SCALE GENOMIC DNA]</scope>
    <source>
        <strain evidence="3">ANC 3699</strain>
    </source>
</reference>
<dbReference type="Proteomes" id="UP000242317">
    <property type="component" value="Unassembled WGS sequence"/>
</dbReference>
<keyword evidence="3" id="KW-1185">Reference proteome</keyword>
<protein>
    <recommendedName>
        <fullName evidence="4">Phosphate-selective porin O and P</fullName>
    </recommendedName>
</protein>
<gene>
    <name evidence="2" type="ORF">SAMN05421749_104145</name>
</gene>
<feature type="signal peptide" evidence="1">
    <location>
        <begin position="1"/>
        <end position="35"/>
    </location>
</feature>
<organism evidence="2 3">
    <name type="scientific">Acinetobacter marinus</name>
    <dbReference type="NCBI Taxonomy" id="281375"/>
    <lineage>
        <taxon>Bacteria</taxon>
        <taxon>Pseudomonadati</taxon>
        <taxon>Pseudomonadota</taxon>
        <taxon>Gammaproteobacteria</taxon>
        <taxon>Moraxellales</taxon>
        <taxon>Moraxellaceae</taxon>
        <taxon>Acinetobacter</taxon>
    </lineage>
</organism>
<sequence length="406" mass="45125">MTAHAKPHFQPKKSALTFAFSLLTAGLFQIAPAYAEETDTEATESSKPTFNIGGAVRVNYGIEDYNQASKDRHGDLDLELLRLDIDGSYEDWYLDARYSFYRGQDFDTVNFAFIGFNVDPNNQVEVGIIPVPFGAEPYIGNSFWFSGAYYLGFEDDSDAGIKWKHKGDDYTFDLAYFHQSEYASSDFNRYSFDVADETVGEEGGYYTVGDGTNLAANEEAGQINARFIKNFDNFNVGVSGEFGRIYNNNNAETADRYALALHSEAKFGLWTVKAEGIQYEYDETEDIGTQDGTIALSGFKYAADIASKGRVGILNISREIPINNRFIDSATCYNDFTHIKGTSNNDLGNDESMQNVTGCMLAKGGIYTYIDVIAGKNMYFVGGSGIGTQGADDWDTRFNLNIGWYF</sequence>
<evidence type="ECO:0000313" key="2">
    <source>
        <dbReference type="EMBL" id="SDC33179.1"/>
    </source>
</evidence>
<dbReference type="AlphaFoldDB" id="A0A1G6KQ11"/>
<feature type="chain" id="PRO_5017353860" description="Phosphate-selective porin O and P" evidence="1">
    <location>
        <begin position="36"/>
        <end position="406"/>
    </location>
</feature>
<evidence type="ECO:0008006" key="4">
    <source>
        <dbReference type="Google" id="ProtNLM"/>
    </source>
</evidence>
<keyword evidence="1" id="KW-0732">Signal</keyword>
<evidence type="ECO:0000256" key="1">
    <source>
        <dbReference type="SAM" id="SignalP"/>
    </source>
</evidence>
<dbReference type="RefSeq" id="WP_092619168.1">
    <property type="nucleotide sequence ID" value="NZ_FMYK01000004.1"/>
</dbReference>
<dbReference type="EMBL" id="FMYK01000004">
    <property type="protein sequence ID" value="SDC33179.1"/>
    <property type="molecule type" value="Genomic_DNA"/>
</dbReference>
<dbReference type="OrthoDB" id="1397771at2"/>
<evidence type="ECO:0000313" key="3">
    <source>
        <dbReference type="Proteomes" id="UP000242317"/>
    </source>
</evidence>
<accession>A0A1G6KQ11</accession>